<dbReference type="KEGG" id="nhy:JQS43_08075"/>
<evidence type="ECO:0000259" key="3">
    <source>
        <dbReference type="Pfam" id="PF12158"/>
    </source>
</evidence>
<reference evidence="4" key="1">
    <citation type="submission" date="2021-02" db="EMBL/GenBank/DDBJ databases">
        <title>Natrosporangium hydrolyticum gen. nov., sp. nov, a haloalkaliphilic actinobacterium from a soda solonchak soil.</title>
        <authorList>
            <person name="Sorokin D.Y."/>
            <person name="Khijniak T.V."/>
            <person name="Zakharycheva A.P."/>
            <person name="Boueva O.V."/>
            <person name="Ariskina E.V."/>
            <person name="Hahnke R.L."/>
            <person name="Bunk B."/>
            <person name="Sproer C."/>
            <person name="Schumann P."/>
            <person name="Evtushenko L.I."/>
            <person name="Kublanov I.V."/>
        </authorList>
    </citation>
    <scope>NUCLEOTIDE SEQUENCE</scope>
    <source>
        <strain evidence="4">DSM 106523</strain>
    </source>
</reference>
<dbReference type="Pfam" id="PF12158">
    <property type="entry name" value="DUF3592"/>
    <property type="match status" value="1"/>
</dbReference>
<evidence type="ECO:0000256" key="1">
    <source>
        <dbReference type="SAM" id="MobiDB-lite"/>
    </source>
</evidence>
<dbReference type="RefSeq" id="WP_239678442.1">
    <property type="nucleotide sequence ID" value="NZ_CP070499.1"/>
</dbReference>
<feature type="chain" id="PRO_5038853819" description="DUF3592 domain-containing protein" evidence="2">
    <location>
        <begin position="21"/>
        <end position="259"/>
    </location>
</feature>
<sequence>MAVGASWVLALLVGGAAYQAAENAVDERLERRVTTGTPIVADALAVEKPWLLTTLRATSISAQRATVTYSVDGTEYVTEVLWSETDSVSRLAVGDQVLVYADPEQPMLVATDTGGGSDGFRLIAHHMGVGLWGLVATIACLLALPASKPRRSPPGTALEYRDSTPSMVSTSDGLGKSTSMRPSFAVVLRGYRQAEVDAAVSEAIAAITAEDDTTRLAAAGKLRSLSFPTALRGYDREQVNTTIALLIQQLDSPAGAGGS</sequence>
<dbReference type="InterPro" id="IPR021994">
    <property type="entry name" value="DUF3592"/>
</dbReference>
<dbReference type="AlphaFoldDB" id="A0A895YL65"/>
<proteinExistence type="predicted"/>
<accession>A0A895YL65</accession>
<keyword evidence="5" id="KW-1185">Reference proteome</keyword>
<protein>
    <recommendedName>
        <fullName evidence="3">DUF3592 domain-containing protein</fullName>
    </recommendedName>
</protein>
<organism evidence="4 5">
    <name type="scientific">Natronosporangium hydrolyticum</name>
    <dbReference type="NCBI Taxonomy" id="2811111"/>
    <lineage>
        <taxon>Bacteria</taxon>
        <taxon>Bacillati</taxon>
        <taxon>Actinomycetota</taxon>
        <taxon>Actinomycetes</taxon>
        <taxon>Micromonosporales</taxon>
        <taxon>Micromonosporaceae</taxon>
        <taxon>Natronosporangium</taxon>
    </lineage>
</organism>
<evidence type="ECO:0000313" key="5">
    <source>
        <dbReference type="Proteomes" id="UP000662857"/>
    </source>
</evidence>
<gene>
    <name evidence="4" type="ORF">JQS43_08075</name>
</gene>
<evidence type="ECO:0000313" key="4">
    <source>
        <dbReference type="EMBL" id="QSB16239.1"/>
    </source>
</evidence>
<keyword evidence="2" id="KW-0732">Signal</keyword>
<evidence type="ECO:0000256" key="2">
    <source>
        <dbReference type="SAM" id="SignalP"/>
    </source>
</evidence>
<feature type="compositionally biased region" description="Polar residues" evidence="1">
    <location>
        <begin position="163"/>
        <end position="178"/>
    </location>
</feature>
<name>A0A895YL65_9ACTN</name>
<feature type="domain" description="DUF3592" evidence="3">
    <location>
        <begin position="65"/>
        <end position="114"/>
    </location>
</feature>
<dbReference type="EMBL" id="CP070499">
    <property type="protein sequence ID" value="QSB16239.1"/>
    <property type="molecule type" value="Genomic_DNA"/>
</dbReference>
<dbReference type="Proteomes" id="UP000662857">
    <property type="component" value="Chromosome"/>
</dbReference>
<feature type="signal peptide" evidence="2">
    <location>
        <begin position="1"/>
        <end position="20"/>
    </location>
</feature>
<feature type="region of interest" description="Disordered" evidence="1">
    <location>
        <begin position="150"/>
        <end position="178"/>
    </location>
</feature>